<evidence type="ECO:0000256" key="4">
    <source>
        <dbReference type="ARBA" id="ARBA00022833"/>
    </source>
</evidence>
<dbReference type="HOGENOM" id="CLU_915445_0_0_1"/>
<feature type="domain" description="C2H2-type" evidence="7">
    <location>
        <begin position="263"/>
        <end position="291"/>
    </location>
</feature>
<proteinExistence type="predicted"/>
<sequence>MARSSGRFGFSRVIWDDEVVGSADEDDTARVASSASEDAAMDVDSRYSPSLELNSRSSSHTSPTPSPPEVQSEIEKAREIIGGIKLCKISVEPLDKGQVCYQGSSRFRILKTNWRREAELRRIAVAFEPGVTHSDATLESSQSGRDFPMFSPPDIPHPPKEPSLMNKNTESSSAPTMNAARQRAHKTNTNLFHRRKLASTLRTNNKWVKAQSHLDNGKLPAAKLTTLNCQEGLECPLEGCGTRFTRQGDHHRHMRTVHQRAEVMCRECGSSFSRNDSLKRHVTRVHRGTSSMHGGNSKSASKCA</sequence>
<evidence type="ECO:0000256" key="1">
    <source>
        <dbReference type="ARBA" id="ARBA00022723"/>
    </source>
</evidence>
<feature type="compositionally biased region" description="Polar residues" evidence="6">
    <location>
        <begin position="134"/>
        <end position="144"/>
    </location>
</feature>
<evidence type="ECO:0000256" key="3">
    <source>
        <dbReference type="ARBA" id="ARBA00022771"/>
    </source>
</evidence>
<dbReference type="PROSITE" id="PS50157">
    <property type="entry name" value="ZINC_FINGER_C2H2_2"/>
    <property type="match status" value="2"/>
</dbReference>
<accession>A0A0C3BZK3</accession>
<organism evidence="8 9">
    <name type="scientific">Hebeloma cylindrosporum</name>
    <dbReference type="NCBI Taxonomy" id="76867"/>
    <lineage>
        <taxon>Eukaryota</taxon>
        <taxon>Fungi</taxon>
        <taxon>Dikarya</taxon>
        <taxon>Basidiomycota</taxon>
        <taxon>Agaricomycotina</taxon>
        <taxon>Agaricomycetes</taxon>
        <taxon>Agaricomycetidae</taxon>
        <taxon>Agaricales</taxon>
        <taxon>Agaricineae</taxon>
        <taxon>Hymenogastraceae</taxon>
        <taxon>Hebeloma</taxon>
    </lineage>
</organism>
<gene>
    <name evidence="8" type="ORF">M413DRAFT_445208</name>
</gene>
<dbReference type="AlphaFoldDB" id="A0A0C3BZK3"/>
<dbReference type="SMART" id="SM00355">
    <property type="entry name" value="ZnF_C2H2"/>
    <property type="match status" value="2"/>
</dbReference>
<evidence type="ECO:0000313" key="9">
    <source>
        <dbReference type="Proteomes" id="UP000053424"/>
    </source>
</evidence>
<feature type="compositionally biased region" description="Polar residues" evidence="6">
    <location>
        <begin position="165"/>
        <end position="175"/>
    </location>
</feature>
<evidence type="ECO:0000259" key="7">
    <source>
        <dbReference type="PROSITE" id="PS50157"/>
    </source>
</evidence>
<dbReference type="GO" id="GO:0000978">
    <property type="term" value="F:RNA polymerase II cis-regulatory region sequence-specific DNA binding"/>
    <property type="evidence" value="ECO:0007669"/>
    <property type="project" value="TreeGrafter"/>
</dbReference>
<dbReference type="GO" id="GO:0005634">
    <property type="term" value="C:nucleus"/>
    <property type="evidence" value="ECO:0007669"/>
    <property type="project" value="UniProtKB-ARBA"/>
</dbReference>
<dbReference type="InterPro" id="IPR013087">
    <property type="entry name" value="Znf_C2H2_type"/>
</dbReference>
<dbReference type="GO" id="GO:0045944">
    <property type="term" value="P:positive regulation of transcription by RNA polymerase II"/>
    <property type="evidence" value="ECO:0007669"/>
    <property type="project" value="UniProtKB-ARBA"/>
</dbReference>
<keyword evidence="4" id="KW-0862">Zinc</keyword>
<keyword evidence="2" id="KW-0677">Repeat</keyword>
<protein>
    <recommendedName>
        <fullName evidence="7">C2H2-type domain-containing protein</fullName>
    </recommendedName>
</protein>
<dbReference type="PANTHER" id="PTHR19818">
    <property type="entry name" value="ZINC FINGER PROTEIN ZIC AND GLI"/>
    <property type="match status" value="1"/>
</dbReference>
<dbReference type="Pfam" id="PF00096">
    <property type="entry name" value="zf-C2H2"/>
    <property type="match status" value="2"/>
</dbReference>
<name>A0A0C3BZK3_HEBCY</name>
<evidence type="ECO:0000256" key="6">
    <source>
        <dbReference type="SAM" id="MobiDB-lite"/>
    </source>
</evidence>
<dbReference type="OrthoDB" id="3176823at2759"/>
<keyword evidence="3 5" id="KW-0863">Zinc-finger</keyword>
<feature type="region of interest" description="Disordered" evidence="6">
    <location>
        <begin position="23"/>
        <end position="72"/>
    </location>
</feature>
<reference evidence="8 9" key="1">
    <citation type="submission" date="2014-04" db="EMBL/GenBank/DDBJ databases">
        <authorList>
            <consortium name="DOE Joint Genome Institute"/>
            <person name="Kuo A."/>
            <person name="Gay G."/>
            <person name="Dore J."/>
            <person name="Kohler A."/>
            <person name="Nagy L.G."/>
            <person name="Floudas D."/>
            <person name="Copeland A."/>
            <person name="Barry K.W."/>
            <person name="Cichocki N."/>
            <person name="Veneault-Fourrey C."/>
            <person name="LaButti K."/>
            <person name="Lindquist E.A."/>
            <person name="Lipzen A."/>
            <person name="Lundell T."/>
            <person name="Morin E."/>
            <person name="Murat C."/>
            <person name="Sun H."/>
            <person name="Tunlid A."/>
            <person name="Henrissat B."/>
            <person name="Grigoriev I.V."/>
            <person name="Hibbett D.S."/>
            <person name="Martin F."/>
            <person name="Nordberg H.P."/>
            <person name="Cantor M.N."/>
            <person name="Hua S.X."/>
        </authorList>
    </citation>
    <scope>NUCLEOTIDE SEQUENCE [LARGE SCALE GENOMIC DNA]</scope>
    <source>
        <strain evidence="9">h7</strain>
    </source>
</reference>
<feature type="domain" description="C2H2-type" evidence="7">
    <location>
        <begin position="233"/>
        <end position="263"/>
    </location>
</feature>
<evidence type="ECO:0000256" key="2">
    <source>
        <dbReference type="ARBA" id="ARBA00022737"/>
    </source>
</evidence>
<dbReference type="SUPFAM" id="SSF57667">
    <property type="entry name" value="beta-beta-alpha zinc fingers"/>
    <property type="match status" value="1"/>
</dbReference>
<keyword evidence="9" id="KW-1185">Reference proteome</keyword>
<feature type="compositionally biased region" description="Polar residues" evidence="6">
    <location>
        <begin position="288"/>
        <end position="304"/>
    </location>
</feature>
<dbReference type="InterPro" id="IPR050329">
    <property type="entry name" value="GLI_C2H2-zinc-finger"/>
</dbReference>
<dbReference type="InterPro" id="IPR036236">
    <property type="entry name" value="Znf_C2H2_sf"/>
</dbReference>
<feature type="region of interest" description="Disordered" evidence="6">
    <location>
        <begin position="134"/>
        <end position="175"/>
    </location>
</feature>
<dbReference type="Proteomes" id="UP000053424">
    <property type="component" value="Unassembled WGS sequence"/>
</dbReference>
<feature type="compositionally biased region" description="Low complexity" evidence="6">
    <location>
        <begin position="48"/>
        <end position="63"/>
    </location>
</feature>
<evidence type="ECO:0000256" key="5">
    <source>
        <dbReference type="PROSITE-ProRule" id="PRU00042"/>
    </source>
</evidence>
<dbReference type="Gene3D" id="3.30.160.60">
    <property type="entry name" value="Classic Zinc Finger"/>
    <property type="match status" value="2"/>
</dbReference>
<dbReference type="GO" id="GO:0008270">
    <property type="term" value="F:zinc ion binding"/>
    <property type="evidence" value="ECO:0007669"/>
    <property type="project" value="UniProtKB-KW"/>
</dbReference>
<feature type="region of interest" description="Disordered" evidence="6">
    <location>
        <begin position="284"/>
        <end position="304"/>
    </location>
</feature>
<dbReference type="GO" id="GO:0000981">
    <property type="term" value="F:DNA-binding transcription factor activity, RNA polymerase II-specific"/>
    <property type="evidence" value="ECO:0007669"/>
    <property type="project" value="TreeGrafter"/>
</dbReference>
<keyword evidence="1" id="KW-0479">Metal-binding</keyword>
<dbReference type="PANTHER" id="PTHR19818:SF139">
    <property type="entry name" value="PAIR-RULE PROTEIN ODD-PAIRED"/>
    <property type="match status" value="1"/>
</dbReference>
<evidence type="ECO:0000313" key="8">
    <source>
        <dbReference type="EMBL" id="KIM42025.1"/>
    </source>
</evidence>
<dbReference type="EMBL" id="KN831779">
    <property type="protein sequence ID" value="KIM42025.1"/>
    <property type="molecule type" value="Genomic_DNA"/>
</dbReference>
<dbReference type="PROSITE" id="PS00028">
    <property type="entry name" value="ZINC_FINGER_C2H2_1"/>
    <property type="match status" value="2"/>
</dbReference>
<reference evidence="9" key="2">
    <citation type="submission" date="2015-01" db="EMBL/GenBank/DDBJ databases">
        <title>Evolutionary Origins and Diversification of the Mycorrhizal Mutualists.</title>
        <authorList>
            <consortium name="DOE Joint Genome Institute"/>
            <consortium name="Mycorrhizal Genomics Consortium"/>
            <person name="Kohler A."/>
            <person name="Kuo A."/>
            <person name="Nagy L.G."/>
            <person name="Floudas D."/>
            <person name="Copeland A."/>
            <person name="Barry K.W."/>
            <person name="Cichocki N."/>
            <person name="Veneault-Fourrey C."/>
            <person name="LaButti K."/>
            <person name="Lindquist E.A."/>
            <person name="Lipzen A."/>
            <person name="Lundell T."/>
            <person name="Morin E."/>
            <person name="Murat C."/>
            <person name="Riley R."/>
            <person name="Ohm R."/>
            <person name="Sun H."/>
            <person name="Tunlid A."/>
            <person name="Henrissat B."/>
            <person name="Grigoriev I.V."/>
            <person name="Hibbett D.S."/>
            <person name="Martin F."/>
        </authorList>
    </citation>
    <scope>NUCLEOTIDE SEQUENCE [LARGE SCALE GENOMIC DNA]</scope>
    <source>
        <strain evidence="9">h7</strain>
    </source>
</reference>